<keyword evidence="2" id="KW-1185">Reference proteome</keyword>
<dbReference type="InParanoid" id="L5KNY4"/>
<reference evidence="2" key="1">
    <citation type="journal article" date="2013" name="Science">
        <title>Comparative analysis of bat genomes provides insight into the evolution of flight and immunity.</title>
        <authorList>
            <person name="Zhang G."/>
            <person name="Cowled C."/>
            <person name="Shi Z."/>
            <person name="Huang Z."/>
            <person name="Bishop-Lilly K.A."/>
            <person name="Fang X."/>
            <person name="Wynne J.W."/>
            <person name="Xiong Z."/>
            <person name="Baker M.L."/>
            <person name="Zhao W."/>
            <person name="Tachedjian M."/>
            <person name="Zhu Y."/>
            <person name="Zhou P."/>
            <person name="Jiang X."/>
            <person name="Ng J."/>
            <person name="Yang L."/>
            <person name="Wu L."/>
            <person name="Xiao J."/>
            <person name="Feng Y."/>
            <person name="Chen Y."/>
            <person name="Sun X."/>
            <person name="Zhang Y."/>
            <person name="Marsh G.A."/>
            <person name="Crameri G."/>
            <person name="Broder C.C."/>
            <person name="Frey K.G."/>
            <person name="Wang L.F."/>
            <person name="Wang J."/>
        </authorList>
    </citation>
    <scope>NUCLEOTIDE SEQUENCE [LARGE SCALE GENOMIC DNA]</scope>
</reference>
<protein>
    <submittedName>
        <fullName evidence="1">Uncharacterized protein</fullName>
    </submittedName>
</protein>
<proteinExistence type="predicted"/>
<dbReference type="EMBL" id="KB030661">
    <property type="protein sequence ID" value="ELK12338.1"/>
    <property type="molecule type" value="Genomic_DNA"/>
</dbReference>
<gene>
    <name evidence="1" type="ORF">PAL_GLEAN10014692</name>
</gene>
<evidence type="ECO:0000313" key="1">
    <source>
        <dbReference type="EMBL" id="ELK12338.1"/>
    </source>
</evidence>
<evidence type="ECO:0000313" key="2">
    <source>
        <dbReference type="Proteomes" id="UP000010552"/>
    </source>
</evidence>
<sequence>MVPPRLGTVILVVGAGPELDQASFAGVGPCFKDDCTPFGLEEARQLNRLLPPIHRMPGWELVCLT</sequence>
<dbReference type="Proteomes" id="UP000010552">
    <property type="component" value="Unassembled WGS sequence"/>
</dbReference>
<accession>L5KNY4</accession>
<dbReference type="AlphaFoldDB" id="L5KNY4"/>
<organism evidence="1 2">
    <name type="scientific">Pteropus alecto</name>
    <name type="common">Black flying fox</name>
    <dbReference type="NCBI Taxonomy" id="9402"/>
    <lineage>
        <taxon>Eukaryota</taxon>
        <taxon>Metazoa</taxon>
        <taxon>Chordata</taxon>
        <taxon>Craniata</taxon>
        <taxon>Vertebrata</taxon>
        <taxon>Euteleostomi</taxon>
        <taxon>Mammalia</taxon>
        <taxon>Eutheria</taxon>
        <taxon>Laurasiatheria</taxon>
        <taxon>Chiroptera</taxon>
        <taxon>Yinpterochiroptera</taxon>
        <taxon>Pteropodoidea</taxon>
        <taxon>Pteropodidae</taxon>
        <taxon>Pteropodinae</taxon>
        <taxon>Pteropus</taxon>
    </lineage>
</organism>
<name>L5KNY4_PTEAL</name>